<organism evidence="18 19">
    <name type="scientific">Polynucleobacter wuianus</name>
    <dbReference type="NCBI Taxonomy" id="1743168"/>
    <lineage>
        <taxon>Bacteria</taxon>
        <taxon>Pseudomonadati</taxon>
        <taxon>Pseudomonadota</taxon>
        <taxon>Betaproteobacteria</taxon>
        <taxon>Burkholderiales</taxon>
        <taxon>Burkholderiaceae</taxon>
        <taxon>Polynucleobacter</taxon>
    </lineage>
</organism>
<dbReference type="Pfam" id="PF00113">
    <property type="entry name" value="Enolase_C"/>
    <property type="match status" value="1"/>
</dbReference>
<dbReference type="SMART" id="SM01193">
    <property type="entry name" value="Enolase_N"/>
    <property type="match status" value="1"/>
</dbReference>
<dbReference type="Pfam" id="PF03952">
    <property type="entry name" value="Enolase_N"/>
    <property type="match status" value="1"/>
</dbReference>
<name>A0A191UF74_9BURK</name>
<feature type="active site" description="Proton donor" evidence="12 13">
    <location>
        <position position="205"/>
    </location>
</feature>
<feature type="binding site" evidence="14">
    <location>
        <position position="164"/>
    </location>
    <ligand>
        <name>substrate</name>
    </ligand>
</feature>
<keyword evidence="10 12" id="KW-0456">Lyase</keyword>
<gene>
    <name evidence="12" type="primary">eno</name>
    <name evidence="18" type="ORF">A8O14_05300</name>
</gene>
<dbReference type="InterPro" id="IPR029017">
    <property type="entry name" value="Enolase-like_N"/>
</dbReference>
<dbReference type="RefSeq" id="WP_068948567.1">
    <property type="nucleotide sequence ID" value="NZ_CP015922.1"/>
</dbReference>
<dbReference type="GO" id="GO:0009986">
    <property type="term" value="C:cell surface"/>
    <property type="evidence" value="ECO:0007669"/>
    <property type="project" value="UniProtKB-SubCell"/>
</dbReference>
<evidence type="ECO:0000256" key="9">
    <source>
        <dbReference type="ARBA" id="ARBA00023152"/>
    </source>
</evidence>
<keyword evidence="5 12" id="KW-0963">Cytoplasm</keyword>
<dbReference type="GO" id="GO:0006096">
    <property type="term" value="P:glycolytic process"/>
    <property type="evidence" value="ECO:0007669"/>
    <property type="project" value="UniProtKB-UniRule"/>
</dbReference>
<evidence type="ECO:0000259" key="17">
    <source>
        <dbReference type="SMART" id="SM01193"/>
    </source>
</evidence>
<feature type="binding site" evidence="12 15">
    <location>
        <position position="312"/>
    </location>
    <ligand>
        <name>Mg(2+)</name>
        <dbReference type="ChEBI" id="CHEBI:18420"/>
    </ligand>
</feature>
<evidence type="ECO:0000256" key="1">
    <source>
        <dbReference type="ARBA" id="ARBA00005031"/>
    </source>
</evidence>
<keyword evidence="18" id="KW-0670">Pyruvate</keyword>
<dbReference type="AlphaFoldDB" id="A0A191UF74"/>
<dbReference type="GO" id="GO:0000287">
    <property type="term" value="F:magnesium ion binding"/>
    <property type="evidence" value="ECO:0007669"/>
    <property type="project" value="UniProtKB-UniRule"/>
</dbReference>
<dbReference type="EC" id="4.2.1.11" evidence="3 12"/>
<dbReference type="InterPro" id="IPR020810">
    <property type="entry name" value="Enolase_C"/>
</dbReference>
<feature type="binding site" evidence="14">
    <location>
        <position position="388"/>
    </location>
    <ligand>
        <name>substrate</name>
    </ligand>
</feature>
<keyword evidence="6 12" id="KW-0964">Secreted</keyword>
<comment type="similarity">
    <text evidence="2 12">Belongs to the enolase family.</text>
</comment>
<dbReference type="SMART" id="SM01192">
    <property type="entry name" value="Enolase_C"/>
    <property type="match status" value="1"/>
</dbReference>
<dbReference type="PANTHER" id="PTHR11902">
    <property type="entry name" value="ENOLASE"/>
    <property type="match status" value="1"/>
</dbReference>
<dbReference type="Proteomes" id="UP000078463">
    <property type="component" value="Chromosome"/>
</dbReference>
<dbReference type="GO" id="GO:0005576">
    <property type="term" value="C:extracellular region"/>
    <property type="evidence" value="ECO:0007669"/>
    <property type="project" value="UniProtKB-SubCell"/>
</dbReference>
<keyword evidence="19" id="KW-1185">Reference proteome</keyword>
<feature type="domain" description="Enolase N-terminal" evidence="17">
    <location>
        <begin position="4"/>
        <end position="134"/>
    </location>
</feature>
<dbReference type="EMBL" id="CP015922">
    <property type="protein sequence ID" value="ANI99555.1"/>
    <property type="molecule type" value="Genomic_DNA"/>
</dbReference>
<dbReference type="FunFam" id="3.20.20.120:FF:000001">
    <property type="entry name" value="Enolase"/>
    <property type="match status" value="1"/>
</dbReference>
<proteinExistence type="inferred from homology"/>
<dbReference type="UniPathway" id="UPA00109">
    <property type="reaction ID" value="UER00187"/>
</dbReference>
<dbReference type="InterPro" id="IPR000941">
    <property type="entry name" value="Enolase"/>
</dbReference>
<dbReference type="CDD" id="cd03313">
    <property type="entry name" value="enolase"/>
    <property type="match status" value="1"/>
</dbReference>
<dbReference type="SUPFAM" id="SSF51604">
    <property type="entry name" value="Enolase C-terminal domain-like"/>
    <property type="match status" value="1"/>
</dbReference>
<evidence type="ECO:0000256" key="4">
    <source>
        <dbReference type="ARBA" id="ARBA00017068"/>
    </source>
</evidence>
<feature type="binding site" evidence="12">
    <location>
        <position position="337"/>
    </location>
    <ligand>
        <name>(2R)-2-phosphoglycerate</name>
        <dbReference type="ChEBI" id="CHEBI:58289"/>
    </ligand>
</feature>
<dbReference type="Gene3D" id="3.20.20.120">
    <property type="entry name" value="Enolase-like C-terminal domain"/>
    <property type="match status" value="1"/>
</dbReference>
<dbReference type="PIRSF" id="PIRSF001400">
    <property type="entry name" value="Enolase"/>
    <property type="match status" value="1"/>
</dbReference>
<keyword evidence="9 12" id="KW-0324">Glycolysis</keyword>
<dbReference type="NCBIfam" id="TIGR01060">
    <property type="entry name" value="eno"/>
    <property type="match status" value="1"/>
</dbReference>
<reference evidence="19" key="1">
    <citation type="submission" date="2016-05" db="EMBL/GenBank/DDBJ databases">
        <title>Polynucleobacter sp. QLW-P1FAT50C-4 genome.</title>
        <authorList>
            <person name="Hahn M.W."/>
        </authorList>
    </citation>
    <scope>NUCLEOTIDE SEQUENCE [LARGE SCALE GENOMIC DNA]</scope>
    <source>
        <strain evidence="19">QLW-P1FAT50C-4</strain>
    </source>
</reference>
<dbReference type="InterPro" id="IPR020809">
    <property type="entry name" value="Enolase_CS"/>
</dbReference>
<dbReference type="SFLD" id="SFLDS00001">
    <property type="entry name" value="Enolase"/>
    <property type="match status" value="1"/>
</dbReference>
<evidence type="ECO:0000256" key="14">
    <source>
        <dbReference type="PIRSR" id="PIRSR001400-2"/>
    </source>
</evidence>
<feature type="binding site" evidence="12">
    <location>
        <position position="366"/>
    </location>
    <ligand>
        <name>(2R)-2-phosphoglycerate</name>
        <dbReference type="ChEBI" id="CHEBI:58289"/>
    </ligand>
</feature>
<dbReference type="SFLD" id="SFLDG00178">
    <property type="entry name" value="enolase"/>
    <property type="match status" value="1"/>
</dbReference>
<feature type="binding site" evidence="14">
    <location>
        <position position="285"/>
    </location>
    <ligand>
        <name>substrate</name>
    </ligand>
</feature>
<dbReference type="PANTHER" id="PTHR11902:SF1">
    <property type="entry name" value="ENOLASE"/>
    <property type="match status" value="1"/>
</dbReference>
<evidence type="ECO:0000256" key="3">
    <source>
        <dbReference type="ARBA" id="ARBA00012058"/>
    </source>
</evidence>
<evidence type="ECO:0000256" key="11">
    <source>
        <dbReference type="ARBA" id="ARBA00045763"/>
    </source>
</evidence>
<feature type="binding site" evidence="14">
    <location>
        <begin position="364"/>
        <end position="367"/>
    </location>
    <ligand>
        <name>substrate</name>
    </ligand>
</feature>
<sequence length="428" mass="45865">MSAIVDIIGREILDSRGNPTVECDVLLESGVMGRAAVPSGASTGSREAIELRDGDKSRYLGKGVLKAVQNINVEIAETILGLDASEQAFLDKTLIDLDGTHNKARLGANATLAVSMAVARAAAEEAGLPLYRYFGGSGGMQLPVPMMNIVNGGAHANNSLDIQEFMVMPVGAENFRDALRCGAEIFHELKKIIGAQGMPTTVGDEGGFAPNFKSNQECLQTIMKAIEGAGYQAGEDVLLALDCAASEFYKDGKYHLSGEGLQLSSSEFSDYLGNLADQFPIVSIEDGMHESDWDGWADITKKLGKKIQLVGDDLFVTNTRILKEGIEKGIANSILIKINQIGTLTETFAAIEMAKRANYTAVISHRSGETEDSTIADIAVGTNAGQIKTGSLSRSDRIAKYNQLLRIEEDLGDVATYPGKSVFYNLKR</sequence>
<dbReference type="InterPro" id="IPR020811">
    <property type="entry name" value="Enolase_N"/>
</dbReference>
<dbReference type="GO" id="GO:0004634">
    <property type="term" value="F:phosphopyruvate hydratase activity"/>
    <property type="evidence" value="ECO:0007669"/>
    <property type="project" value="UniProtKB-UniRule"/>
</dbReference>
<evidence type="ECO:0000256" key="5">
    <source>
        <dbReference type="ARBA" id="ARBA00022490"/>
    </source>
</evidence>
<comment type="subcellular location">
    <subcellularLocation>
        <location evidence="12">Cytoplasm</location>
    </subcellularLocation>
    <subcellularLocation>
        <location evidence="12">Secreted</location>
    </subcellularLocation>
    <subcellularLocation>
        <location evidence="12">Cell surface</location>
    </subcellularLocation>
    <text evidence="12">Fractions of enolase are present in both the cytoplasm and on the cell surface.</text>
</comment>
<dbReference type="Gene3D" id="3.30.390.10">
    <property type="entry name" value="Enolase-like, N-terminal domain"/>
    <property type="match status" value="1"/>
</dbReference>
<evidence type="ECO:0000256" key="13">
    <source>
        <dbReference type="PIRSR" id="PIRSR001400-1"/>
    </source>
</evidence>
<evidence type="ECO:0000256" key="12">
    <source>
        <dbReference type="HAMAP-Rule" id="MF_00318"/>
    </source>
</evidence>
<feature type="domain" description="Enolase C-terminal TIM barrel" evidence="16">
    <location>
        <begin position="139"/>
        <end position="425"/>
    </location>
</feature>
<evidence type="ECO:0000256" key="8">
    <source>
        <dbReference type="ARBA" id="ARBA00022842"/>
    </source>
</evidence>
<dbReference type="HAMAP" id="MF_00318">
    <property type="entry name" value="Enolase"/>
    <property type="match status" value="1"/>
</dbReference>
<protein>
    <recommendedName>
        <fullName evidence="4 12">Enolase</fullName>
        <ecNumber evidence="3 12">4.2.1.11</ecNumber>
    </recommendedName>
    <alternativeName>
        <fullName evidence="12">2-phospho-D-glycerate hydro-lyase</fullName>
    </alternativeName>
    <alternativeName>
        <fullName evidence="12">2-phosphoglycerate dehydratase</fullName>
    </alternativeName>
</protein>
<evidence type="ECO:0000256" key="6">
    <source>
        <dbReference type="ARBA" id="ARBA00022525"/>
    </source>
</evidence>
<evidence type="ECO:0000259" key="16">
    <source>
        <dbReference type="SMART" id="SM01192"/>
    </source>
</evidence>
<dbReference type="PROSITE" id="PS00164">
    <property type="entry name" value="ENOLASE"/>
    <property type="match status" value="1"/>
</dbReference>
<dbReference type="SUPFAM" id="SSF54826">
    <property type="entry name" value="Enolase N-terminal domain-like"/>
    <property type="match status" value="1"/>
</dbReference>
<comment type="catalytic activity">
    <reaction evidence="12">
        <text>(2R)-2-phosphoglycerate = phosphoenolpyruvate + H2O</text>
        <dbReference type="Rhea" id="RHEA:10164"/>
        <dbReference type="ChEBI" id="CHEBI:15377"/>
        <dbReference type="ChEBI" id="CHEBI:58289"/>
        <dbReference type="ChEBI" id="CHEBI:58702"/>
        <dbReference type="EC" id="4.2.1.11"/>
    </reaction>
</comment>
<evidence type="ECO:0000256" key="2">
    <source>
        <dbReference type="ARBA" id="ARBA00009604"/>
    </source>
</evidence>
<dbReference type="InterPro" id="IPR036849">
    <property type="entry name" value="Enolase-like_C_sf"/>
</dbReference>
<evidence type="ECO:0000313" key="18">
    <source>
        <dbReference type="EMBL" id="ANI99555.1"/>
    </source>
</evidence>
<feature type="active site" description="Proton acceptor" evidence="12 13">
    <location>
        <position position="337"/>
    </location>
</feature>
<comment type="cofactor">
    <cofactor evidence="12">
        <name>Mg(2+)</name>
        <dbReference type="ChEBI" id="CHEBI:18420"/>
    </cofactor>
    <text evidence="12">Binds a second Mg(2+) ion via substrate during catalysis.</text>
</comment>
<feature type="binding site" evidence="14">
    <location>
        <position position="312"/>
    </location>
    <ligand>
        <name>substrate</name>
    </ligand>
</feature>
<dbReference type="OrthoDB" id="9804716at2"/>
<feature type="binding site" evidence="12">
    <location>
        <position position="163"/>
    </location>
    <ligand>
        <name>(2R)-2-phosphoglycerate</name>
        <dbReference type="ChEBI" id="CHEBI:58289"/>
    </ligand>
</feature>
<evidence type="ECO:0000256" key="15">
    <source>
        <dbReference type="PIRSR" id="PIRSR001400-3"/>
    </source>
</evidence>
<dbReference type="STRING" id="1743168.A8O14_05300"/>
<feature type="binding site" evidence="12 15">
    <location>
        <position position="285"/>
    </location>
    <ligand>
        <name>Mg(2+)</name>
        <dbReference type="ChEBI" id="CHEBI:18420"/>
    </ligand>
</feature>
<dbReference type="GO" id="GO:0000015">
    <property type="term" value="C:phosphopyruvate hydratase complex"/>
    <property type="evidence" value="ECO:0007669"/>
    <property type="project" value="InterPro"/>
</dbReference>
<dbReference type="KEGG" id="pwu:A8O14_05300"/>
<comment type="cofactor">
    <cofactor evidence="15">
        <name>Mg(2+)</name>
        <dbReference type="ChEBI" id="CHEBI:18420"/>
    </cofactor>
    <text evidence="15">Mg(2+) is required for catalysis and for stabilizing the dimer.</text>
</comment>
<feature type="binding site" evidence="12">
    <location>
        <position position="367"/>
    </location>
    <ligand>
        <name>(2R)-2-phosphoglycerate</name>
        <dbReference type="ChEBI" id="CHEBI:58289"/>
    </ligand>
</feature>
<feature type="binding site" evidence="14">
    <location>
        <position position="155"/>
    </location>
    <ligand>
        <name>substrate</name>
    </ligand>
</feature>
<feature type="binding site" evidence="12">
    <location>
        <position position="388"/>
    </location>
    <ligand>
        <name>(2R)-2-phosphoglycerate</name>
        <dbReference type="ChEBI" id="CHEBI:58289"/>
    </ligand>
</feature>
<dbReference type="SFLD" id="SFLDF00002">
    <property type="entry name" value="enolase"/>
    <property type="match status" value="1"/>
</dbReference>
<dbReference type="PRINTS" id="PR00148">
    <property type="entry name" value="ENOLASE"/>
</dbReference>
<keyword evidence="8 12" id="KW-0460">Magnesium</keyword>
<evidence type="ECO:0000256" key="7">
    <source>
        <dbReference type="ARBA" id="ARBA00022723"/>
    </source>
</evidence>
<comment type="function">
    <text evidence="11 12">Catalyzes the reversible conversion of 2-phosphoglycerate (2-PG) into phosphoenolpyruvate (PEP). It is essential for the degradation of carbohydrates via glycolysis.</text>
</comment>
<evidence type="ECO:0000313" key="19">
    <source>
        <dbReference type="Proteomes" id="UP000078463"/>
    </source>
</evidence>
<keyword evidence="7 12" id="KW-0479">Metal-binding</keyword>
<accession>A0A191UF74</accession>
<comment type="pathway">
    <text evidence="1 12">Carbohydrate degradation; glycolysis; pyruvate from D-glyceraldehyde 3-phosphate: step 4/5.</text>
</comment>
<dbReference type="FunFam" id="3.30.390.10:FF:000001">
    <property type="entry name" value="Enolase"/>
    <property type="match status" value="1"/>
</dbReference>
<evidence type="ECO:0000256" key="10">
    <source>
        <dbReference type="ARBA" id="ARBA00023239"/>
    </source>
</evidence>
<feature type="binding site" evidence="12 15">
    <location>
        <position position="242"/>
    </location>
    <ligand>
        <name>Mg(2+)</name>
        <dbReference type="ChEBI" id="CHEBI:18420"/>
    </ligand>
</feature>